<dbReference type="EMBL" id="FOCG01000004">
    <property type="protein sequence ID" value="SEN14246.1"/>
    <property type="molecule type" value="Genomic_DNA"/>
</dbReference>
<gene>
    <name evidence="2" type="ORF">SAMN05216180_2885</name>
</gene>
<accession>A0A1H8E4A2</accession>
<protein>
    <recommendedName>
        <fullName evidence="4">Ribbon-helix-helix protein, copG family</fullName>
    </recommendedName>
</protein>
<reference evidence="2 3" key="1">
    <citation type="submission" date="2016-10" db="EMBL/GenBank/DDBJ databases">
        <authorList>
            <person name="de Groot N.N."/>
        </authorList>
    </citation>
    <scope>NUCLEOTIDE SEQUENCE [LARGE SCALE GENOMIC DNA]</scope>
    <source>
        <strain evidence="2 3">CGMCC 1.5070</strain>
    </source>
</reference>
<evidence type="ECO:0000313" key="2">
    <source>
        <dbReference type="EMBL" id="SEN14246.1"/>
    </source>
</evidence>
<name>A0A1H8E4A2_9FIRM</name>
<dbReference type="AlphaFoldDB" id="A0A1H8E4A2"/>
<dbReference type="RefSeq" id="WP_092756427.1">
    <property type="nucleotide sequence ID" value="NZ_FOCG01000004.1"/>
</dbReference>
<keyword evidence="1" id="KW-0175">Coiled coil</keyword>
<sequence length="124" mass="14452">MAEKLLRYEDELADEVKSLAKKQKKSENQVIQDAIQFYCAYCTSKEKANFLNDQNKLMMAQLETKINKKTNEVLSELAIQCAVQNMILGNSLDISMADFHEYQEKAKSFLKQKNRPLRLDDILW</sequence>
<evidence type="ECO:0008006" key="4">
    <source>
        <dbReference type="Google" id="ProtNLM"/>
    </source>
</evidence>
<keyword evidence="3" id="KW-1185">Reference proteome</keyword>
<organism evidence="2 3">
    <name type="scientific">Hydrogenoanaerobacterium saccharovorans</name>
    <dbReference type="NCBI Taxonomy" id="474960"/>
    <lineage>
        <taxon>Bacteria</taxon>
        <taxon>Bacillati</taxon>
        <taxon>Bacillota</taxon>
        <taxon>Clostridia</taxon>
        <taxon>Eubacteriales</taxon>
        <taxon>Oscillospiraceae</taxon>
        <taxon>Hydrogenoanaerobacterium</taxon>
    </lineage>
</organism>
<feature type="coiled-coil region" evidence="1">
    <location>
        <begin position="5"/>
        <end position="72"/>
    </location>
</feature>
<dbReference type="Proteomes" id="UP000199158">
    <property type="component" value="Unassembled WGS sequence"/>
</dbReference>
<evidence type="ECO:0000256" key="1">
    <source>
        <dbReference type="SAM" id="Coils"/>
    </source>
</evidence>
<proteinExistence type="predicted"/>
<evidence type="ECO:0000313" key="3">
    <source>
        <dbReference type="Proteomes" id="UP000199158"/>
    </source>
</evidence>